<dbReference type="PROSITE" id="PS50109">
    <property type="entry name" value="HIS_KIN"/>
    <property type="match status" value="1"/>
</dbReference>
<dbReference type="InterPro" id="IPR003594">
    <property type="entry name" value="HATPase_dom"/>
</dbReference>
<dbReference type="Gene3D" id="1.10.287.130">
    <property type="match status" value="1"/>
</dbReference>
<proteinExistence type="predicted"/>
<keyword evidence="1 3" id="KW-0808">Transferase</keyword>
<name>A0ABX2CTF6_9CYAN</name>
<comment type="caution">
    <text evidence="3">The sequence shown here is derived from an EMBL/GenBank/DDBJ whole genome shotgun (WGS) entry which is preliminary data.</text>
</comment>
<evidence type="ECO:0000256" key="1">
    <source>
        <dbReference type="ARBA" id="ARBA00022777"/>
    </source>
</evidence>
<evidence type="ECO:0000313" key="3">
    <source>
        <dbReference type="EMBL" id="NQE33685.1"/>
    </source>
</evidence>
<dbReference type="InterPro" id="IPR005467">
    <property type="entry name" value="His_kinase_dom"/>
</dbReference>
<dbReference type="Proteomes" id="UP000702425">
    <property type="component" value="Unassembled WGS sequence"/>
</dbReference>
<organism evidence="3 4">
    <name type="scientific">Microcoleus asticus IPMA8</name>
    <dbReference type="NCBI Taxonomy" id="2563858"/>
    <lineage>
        <taxon>Bacteria</taxon>
        <taxon>Bacillati</taxon>
        <taxon>Cyanobacteriota</taxon>
        <taxon>Cyanophyceae</taxon>
        <taxon>Oscillatoriophycideae</taxon>
        <taxon>Oscillatoriales</taxon>
        <taxon>Microcoleaceae</taxon>
        <taxon>Microcoleus</taxon>
        <taxon>Microcoleus asticus</taxon>
    </lineage>
</organism>
<dbReference type="Gene3D" id="3.30.565.10">
    <property type="entry name" value="Histidine kinase-like ATPase, C-terminal domain"/>
    <property type="match status" value="1"/>
</dbReference>
<keyword evidence="4" id="KW-1185">Reference proteome</keyword>
<reference evidence="3 4" key="1">
    <citation type="journal article" date="2020" name="Sci. Rep.">
        <title>A novel cyanobacterial geosmin producer, revising GeoA distribution and dispersion patterns in Bacteria.</title>
        <authorList>
            <person name="Churro C."/>
            <person name="Semedo-Aguiar A.P."/>
            <person name="Silva A.D."/>
            <person name="Pereira-Leal J.B."/>
            <person name="Leite R.B."/>
        </authorList>
    </citation>
    <scope>NUCLEOTIDE SEQUENCE [LARGE SCALE GENOMIC DNA]</scope>
    <source>
        <strain evidence="3 4">IPMA8</strain>
    </source>
</reference>
<dbReference type="SUPFAM" id="SSF55874">
    <property type="entry name" value="ATPase domain of HSP90 chaperone/DNA topoisomerase II/histidine kinase"/>
    <property type="match status" value="1"/>
</dbReference>
<dbReference type="EMBL" id="SRRZ01000018">
    <property type="protein sequence ID" value="NQE33685.1"/>
    <property type="molecule type" value="Genomic_DNA"/>
</dbReference>
<dbReference type="GO" id="GO:0016301">
    <property type="term" value="F:kinase activity"/>
    <property type="evidence" value="ECO:0007669"/>
    <property type="project" value="UniProtKB-KW"/>
</dbReference>
<evidence type="ECO:0000259" key="2">
    <source>
        <dbReference type="PROSITE" id="PS50109"/>
    </source>
</evidence>
<accession>A0ABX2CTF6</accession>
<evidence type="ECO:0000313" key="4">
    <source>
        <dbReference type="Proteomes" id="UP000702425"/>
    </source>
</evidence>
<sequence length="466" mass="52261">MFRQLKVPVANKFSSKLLSPSLSEGSHQDLSLESTLWDLPLYDFQVKSSCLAIAVAEIFEQHPLVPGVVLVEAGEFAGMISRRQLLEYLLKPQGPELFLHLPLKVLYSYARLEILLLAESTTILAAAPQALRRSPELQSEPIVVQIDSQSYRLLDPHALNIAYWQIRGIETQVRYERAQTQMIQSEKMASLGRLVNGVAHEILDPVGFIWGNLTYVSDYSKNLMELLSVYDAHCTEPSPEIARLKEEIDYDFLQNDFLRTVASIKSGAERLSKLASSLQNFCHIDDVYPKPTDLHANIDSILLLLKSRLTREIKVVKNYGYLPPVPCYAGQLNQVFMNILTNAINTLINEAVGQELAKEFKGAGLRDFDRQPQIEITTQVCCPEPAPDLDKLHVRWVSICIADNGQGMSPSKYKKIIESFSTEKRALKETSLAISYQIVTGKHGGAFRMRSELGSGTQFEILLPLA</sequence>
<dbReference type="Pfam" id="PF02518">
    <property type="entry name" value="HATPase_c"/>
    <property type="match status" value="1"/>
</dbReference>
<feature type="domain" description="Histidine kinase" evidence="2">
    <location>
        <begin position="197"/>
        <end position="466"/>
    </location>
</feature>
<protein>
    <submittedName>
        <fullName evidence="3">Sensor kinase CckA</fullName>
    </submittedName>
</protein>
<keyword evidence="1 3" id="KW-0418">Kinase</keyword>
<dbReference type="InterPro" id="IPR036890">
    <property type="entry name" value="HATPase_C_sf"/>
</dbReference>
<gene>
    <name evidence="3" type="primary">cckA_5</name>
    <name evidence="3" type="ORF">E5S67_01405</name>
</gene>
<dbReference type="PANTHER" id="PTHR43065:SF50">
    <property type="entry name" value="HISTIDINE KINASE"/>
    <property type="match status" value="1"/>
</dbReference>
<dbReference type="PANTHER" id="PTHR43065">
    <property type="entry name" value="SENSOR HISTIDINE KINASE"/>
    <property type="match status" value="1"/>
</dbReference>